<sequence length="150" mass="17451">MFSSGPNIRKIQFWSDMQGKEFAVRLSSDYDFRAVSNPSVKYTKLVEEAGYFSDMDYDWNFLLEHWMGVKNGSVRLLDDDGRGGRRPLRPAAFDLPDVDNDVSAVKKPNGRGAKREKPKPLLKCRYCMLSYNSEKERHEHEVTWHAEKMK</sequence>
<gene>
    <name evidence="1" type="ordered locus">Ngar_c28350</name>
</gene>
<dbReference type="HOGENOM" id="CLU_120323_0_0_2"/>
<dbReference type="AlphaFoldDB" id="K0IIL7"/>
<dbReference type="OrthoDB" id="375618at2157"/>
<dbReference type="BioCyc" id="CNIT1237085:G1324-2835-MONOMER"/>
<reference evidence="1 2" key="1">
    <citation type="journal article" date="2012" name="Environ. Microbiol.">
        <title>The genome of the ammonia-oxidizing Candidatus Nitrososphaera gargensis: insights into metabolic versatility and environmental adaptations.</title>
        <authorList>
            <person name="Spang A."/>
            <person name="Poehlein A."/>
            <person name="Offre P."/>
            <person name="Zumbragel S."/>
            <person name="Haider S."/>
            <person name="Rychlik N."/>
            <person name="Nowka B."/>
            <person name="Schmeisser C."/>
            <person name="Lebedeva E.V."/>
            <person name="Rattei T."/>
            <person name="Bohm C."/>
            <person name="Schmid M."/>
            <person name="Galushko A."/>
            <person name="Hatzenpichler R."/>
            <person name="Weinmaier T."/>
            <person name="Daniel R."/>
            <person name="Schleper C."/>
            <person name="Spieck E."/>
            <person name="Streit W."/>
            <person name="Wagner M."/>
        </authorList>
    </citation>
    <scope>NUCLEOTIDE SEQUENCE [LARGE SCALE GENOMIC DNA]</scope>
    <source>
        <strain evidence="2">Ga9.2</strain>
    </source>
</reference>
<dbReference type="KEGG" id="nga:Ngar_c28350"/>
<protein>
    <submittedName>
        <fullName evidence="1">Zinc finger C2H2 domain-containing protein</fullName>
    </submittedName>
</protein>
<dbReference type="GeneID" id="13794854"/>
<evidence type="ECO:0000313" key="1">
    <source>
        <dbReference type="EMBL" id="AFU59755.1"/>
    </source>
</evidence>
<dbReference type="Proteomes" id="UP000008037">
    <property type="component" value="Chromosome"/>
</dbReference>
<name>K0IIL7_NITGG</name>
<proteinExistence type="predicted"/>
<dbReference type="InParanoid" id="K0IIL7"/>
<dbReference type="RefSeq" id="WP_015020289.1">
    <property type="nucleotide sequence ID" value="NC_018719.1"/>
</dbReference>
<keyword evidence="2" id="KW-1185">Reference proteome</keyword>
<dbReference type="EMBL" id="CP002408">
    <property type="protein sequence ID" value="AFU59755.1"/>
    <property type="molecule type" value="Genomic_DNA"/>
</dbReference>
<accession>K0IIL7</accession>
<organism evidence="1 2">
    <name type="scientific">Nitrososphaera gargensis (strain Ga9.2)</name>
    <dbReference type="NCBI Taxonomy" id="1237085"/>
    <lineage>
        <taxon>Archaea</taxon>
        <taxon>Nitrososphaerota</taxon>
        <taxon>Nitrososphaeria</taxon>
        <taxon>Nitrososphaerales</taxon>
        <taxon>Nitrososphaeraceae</taxon>
        <taxon>Nitrososphaera</taxon>
    </lineage>
</organism>
<evidence type="ECO:0000313" key="2">
    <source>
        <dbReference type="Proteomes" id="UP000008037"/>
    </source>
</evidence>